<dbReference type="AlphaFoldDB" id="A0AAD1U514"/>
<evidence type="ECO:0000313" key="3">
    <source>
        <dbReference type="Proteomes" id="UP001295684"/>
    </source>
</evidence>
<organism evidence="2 3">
    <name type="scientific">Euplotes crassus</name>
    <dbReference type="NCBI Taxonomy" id="5936"/>
    <lineage>
        <taxon>Eukaryota</taxon>
        <taxon>Sar</taxon>
        <taxon>Alveolata</taxon>
        <taxon>Ciliophora</taxon>
        <taxon>Intramacronucleata</taxon>
        <taxon>Spirotrichea</taxon>
        <taxon>Hypotrichia</taxon>
        <taxon>Euplotida</taxon>
        <taxon>Euplotidae</taxon>
        <taxon>Moneuplotes</taxon>
    </lineage>
</organism>
<accession>A0AAD1U514</accession>
<sequence length="293" mass="33167">MHLMNWLAILVNRTPERNEHPSVDYGTIGPQDSDDSKWADPGGDSMKEAGRGGSEGRGKGGTESEEEKKESESARKRSDLSVDLEAQNVEEEKKAKCMIEKEKNENDDYIIKLQEKFGKSKNNNNLEEEKSSSVVKLNPLKIEKYEENMEECFSLTWIGFDDDFDTLCDLIQSCISHHSNRIVFKKCKIPLISEENVEDKKFETPEGKLRPLYGVSFEECLFKKCDVYDKADQIGLLLNCEGLPSRSPSGDPQQVGGGISSITFKNNGFSEVEMAKLKVYLCYAENLMIYEEN</sequence>
<name>A0AAD1U514_EUPCR</name>
<dbReference type="Proteomes" id="UP001295684">
    <property type="component" value="Unassembled WGS sequence"/>
</dbReference>
<protein>
    <submittedName>
        <fullName evidence="2">Uncharacterized protein</fullName>
    </submittedName>
</protein>
<evidence type="ECO:0000256" key="1">
    <source>
        <dbReference type="SAM" id="MobiDB-lite"/>
    </source>
</evidence>
<evidence type="ECO:0000313" key="2">
    <source>
        <dbReference type="EMBL" id="CAI2361505.1"/>
    </source>
</evidence>
<gene>
    <name evidence="2" type="ORF">ECRASSUSDP1_LOCUS2816</name>
</gene>
<feature type="compositionally biased region" description="Basic and acidic residues" evidence="1">
    <location>
        <begin position="45"/>
        <end position="80"/>
    </location>
</feature>
<keyword evidence="3" id="KW-1185">Reference proteome</keyword>
<proteinExistence type="predicted"/>
<feature type="region of interest" description="Disordered" evidence="1">
    <location>
        <begin position="13"/>
        <end position="87"/>
    </location>
</feature>
<comment type="caution">
    <text evidence="2">The sequence shown here is derived from an EMBL/GenBank/DDBJ whole genome shotgun (WGS) entry which is preliminary data.</text>
</comment>
<dbReference type="EMBL" id="CAMPGE010002695">
    <property type="protein sequence ID" value="CAI2361505.1"/>
    <property type="molecule type" value="Genomic_DNA"/>
</dbReference>
<reference evidence="2" key="1">
    <citation type="submission" date="2023-07" db="EMBL/GenBank/DDBJ databases">
        <authorList>
            <consortium name="AG Swart"/>
            <person name="Singh M."/>
            <person name="Singh A."/>
            <person name="Seah K."/>
            <person name="Emmerich C."/>
        </authorList>
    </citation>
    <scope>NUCLEOTIDE SEQUENCE</scope>
    <source>
        <strain evidence="2">DP1</strain>
    </source>
</reference>